<dbReference type="InterPro" id="IPR011032">
    <property type="entry name" value="GroES-like_sf"/>
</dbReference>
<keyword evidence="1" id="KW-0560">Oxidoreductase</keyword>
<dbReference type="GO" id="GO:0016628">
    <property type="term" value="F:oxidoreductase activity, acting on the CH-CH group of donors, NAD or NADP as acceptor"/>
    <property type="evidence" value="ECO:0007669"/>
    <property type="project" value="InterPro"/>
</dbReference>
<dbReference type="FunFam" id="3.40.50.720:FF:000121">
    <property type="entry name" value="Prostaglandin reductase 2"/>
    <property type="match status" value="1"/>
</dbReference>
<dbReference type="RefSeq" id="WP_170954052.1">
    <property type="nucleotide sequence ID" value="NZ_OBMM01000001.1"/>
</dbReference>
<dbReference type="InterPro" id="IPR036291">
    <property type="entry name" value="NAD(P)-bd_dom_sf"/>
</dbReference>
<dbReference type="InterPro" id="IPR020843">
    <property type="entry name" value="ER"/>
</dbReference>
<dbReference type="Proteomes" id="UP000219068">
    <property type="component" value="Unassembled WGS sequence"/>
</dbReference>
<evidence type="ECO:0000259" key="2">
    <source>
        <dbReference type="SMART" id="SM00829"/>
    </source>
</evidence>
<gene>
    <name evidence="3" type="ORF">SAMN05428964_1011268</name>
</gene>
<dbReference type="CDD" id="cd05288">
    <property type="entry name" value="PGDH"/>
    <property type="match status" value="1"/>
</dbReference>
<feature type="domain" description="Enoyl reductase (ER)" evidence="2">
    <location>
        <begin position="19"/>
        <end position="333"/>
    </location>
</feature>
<dbReference type="InterPro" id="IPR045010">
    <property type="entry name" value="MDR_fam"/>
</dbReference>
<dbReference type="InterPro" id="IPR041694">
    <property type="entry name" value="ADH_N_2"/>
</dbReference>
<proteinExistence type="predicted"/>
<dbReference type="Gene3D" id="3.90.180.10">
    <property type="entry name" value="Medium-chain alcohol dehydrogenases, catalytic domain"/>
    <property type="match status" value="1"/>
</dbReference>
<dbReference type="PANTHER" id="PTHR43205:SF7">
    <property type="entry name" value="PROSTAGLANDIN REDUCTASE 1"/>
    <property type="match status" value="1"/>
</dbReference>
<evidence type="ECO:0000313" key="4">
    <source>
        <dbReference type="Proteomes" id="UP000219068"/>
    </source>
</evidence>
<dbReference type="Pfam" id="PF00107">
    <property type="entry name" value="ADH_zinc_N"/>
    <property type="match status" value="1"/>
</dbReference>
<organism evidence="3 4">
    <name type="scientific">Thalassospira xiamenensis</name>
    <dbReference type="NCBI Taxonomy" id="220697"/>
    <lineage>
        <taxon>Bacteria</taxon>
        <taxon>Pseudomonadati</taxon>
        <taxon>Pseudomonadota</taxon>
        <taxon>Alphaproteobacteria</taxon>
        <taxon>Rhodospirillales</taxon>
        <taxon>Thalassospiraceae</taxon>
        <taxon>Thalassospira</taxon>
    </lineage>
</organism>
<dbReference type="Gene3D" id="3.40.50.720">
    <property type="entry name" value="NAD(P)-binding Rossmann-like Domain"/>
    <property type="match status" value="1"/>
</dbReference>
<protein>
    <recommendedName>
        <fullName evidence="2">Enoyl reductase (ER) domain-containing protein</fullName>
    </recommendedName>
</protein>
<evidence type="ECO:0000313" key="3">
    <source>
        <dbReference type="EMBL" id="SOB94885.1"/>
    </source>
</evidence>
<sequence>MSIAAKEVHLLHYPDGVPTRDDFTVRDSVLPRPAIGEVLIENIWMSVDPYMRGRMTRRKSYIPPFELNAPLEGHAIGRVIESRDPRFAEGSLVTSMTGWRSHALLEADYLHPIPDMPDIAPEKFLSVLGMPGMTAWVGLNRITNCKTDDTVFVSAAAGAVGSAVCQLAKAKGCRVIGSTGDREKAKWLRNELNVDAVINYRDTDDLSGSLGEVAPQGIDVYYENVGGAHLEAALDHINTGGRIAVCGMISHYNDKSPQPGPRNLFRLTTQRAKMEGFIVSDHWGSYPDFVREGADLVRSGHLESRETVIMGLENAAKAFIDLFKGQNTGKMLVKLAD</sequence>
<dbReference type="InterPro" id="IPR013149">
    <property type="entry name" value="ADH-like_C"/>
</dbReference>
<dbReference type="AlphaFoldDB" id="A0A285RLA3"/>
<dbReference type="SUPFAM" id="SSF50129">
    <property type="entry name" value="GroES-like"/>
    <property type="match status" value="2"/>
</dbReference>
<reference evidence="3 4" key="1">
    <citation type="submission" date="2017-08" db="EMBL/GenBank/DDBJ databases">
        <authorList>
            <person name="de Groot N.N."/>
        </authorList>
    </citation>
    <scope>NUCLEOTIDE SEQUENCE [LARGE SCALE GENOMIC DNA]</scope>
    <source>
        <strain evidence="3 4">USBA 78</strain>
    </source>
</reference>
<dbReference type="SUPFAM" id="SSF51735">
    <property type="entry name" value="NAD(P)-binding Rossmann-fold domains"/>
    <property type="match status" value="1"/>
</dbReference>
<evidence type="ECO:0000256" key="1">
    <source>
        <dbReference type="ARBA" id="ARBA00023002"/>
    </source>
</evidence>
<dbReference type="Pfam" id="PF16884">
    <property type="entry name" value="ADH_N_2"/>
    <property type="match status" value="1"/>
</dbReference>
<dbReference type="PANTHER" id="PTHR43205">
    <property type="entry name" value="PROSTAGLANDIN REDUCTASE"/>
    <property type="match status" value="1"/>
</dbReference>
<name>A0A285RLA3_9PROT</name>
<dbReference type="EMBL" id="OBMM01000001">
    <property type="protein sequence ID" value="SOB94885.1"/>
    <property type="molecule type" value="Genomic_DNA"/>
</dbReference>
<accession>A0A285RLA3</accession>
<dbReference type="SMART" id="SM00829">
    <property type="entry name" value="PKS_ER"/>
    <property type="match status" value="1"/>
</dbReference>